<organism evidence="2 3">
    <name type="scientific">Boothiomyces macroporosus</name>
    <dbReference type="NCBI Taxonomy" id="261099"/>
    <lineage>
        <taxon>Eukaryota</taxon>
        <taxon>Fungi</taxon>
        <taxon>Fungi incertae sedis</taxon>
        <taxon>Chytridiomycota</taxon>
        <taxon>Chytridiomycota incertae sedis</taxon>
        <taxon>Chytridiomycetes</taxon>
        <taxon>Rhizophydiales</taxon>
        <taxon>Terramycetaceae</taxon>
        <taxon>Boothiomyces</taxon>
    </lineage>
</organism>
<comment type="caution">
    <text evidence="2">The sequence shown here is derived from an EMBL/GenBank/DDBJ whole genome shotgun (WGS) entry which is preliminary data.</text>
</comment>
<reference evidence="2" key="1">
    <citation type="submission" date="2020-05" db="EMBL/GenBank/DDBJ databases">
        <title>Phylogenomic resolution of chytrid fungi.</title>
        <authorList>
            <person name="Stajich J.E."/>
            <person name="Amses K."/>
            <person name="Simmons R."/>
            <person name="Seto K."/>
            <person name="Myers J."/>
            <person name="Bonds A."/>
            <person name="Quandt C.A."/>
            <person name="Barry K."/>
            <person name="Liu P."/>
            <person name="Grigoriev I."/>
            <person name="Longcore J.E."/>
            <person name="James T.Y."/>
        </authorList>
    </citation>
    <scope>NUCLEOTIDE SEQUENCE</scope>
    <source>
        <strain evidence="2">PLAUS21</strain>
    </source>
</reference>
<keyword evidence="3" id="KW-1185">Reference proteome</keyword>
<protein>
    <submittedName>
        <fullName evidence="2">Uncharacterized protein</fullName>
    </submittedName>
</protein>
<proteinExistence type="predicted"/>
<feature type="compositionally biased region" description="Basic and acidic residues" evidence="1">
    <location>
        <begin position="185"/>
        <end position="195"/>
    </location>
</feature>
<dbReference type="AlphaFoldDB" id="A0AAD5UCT4"/>
<accession>A0AAD5UCT4</accession>
<dbReference type="Proteomes" id="UP001210925">
    <property type="component" value="Unassembled WGS sequence"/>
</dbReference>
<gene>
    <name evidence="2" type="ORF">HK103_007582</name>
</gene>
<name>A0AAD5UCT4_9FUNG</name>
<evidence type="ECO:0000313" key="3">
    <source>
        <dbReference type="Proteomes" id="UP001210925"/>
    </source>
</evidence>
<evidence type="ECO:0000256" key="1">
    <source>
        <dbReference type="SAM" id="MobiDB-lite"/>
    </source>
</evidence>
<sequence>MEEKLLKEQEELIHTSVLKHSNYDCSSFSEKQLAFAKTCSAIREIIKNKLYRLQSTNLEQYFLKRFNVSRAQVYRLMDCAAVLDCLTDISPIPHKYRICKELKKKASLGPEIRTCWEKVLAFGTSEEQLDSFDFDQIPKISAKRKRSESHLSKTVVPQSPPHSPSSAVSDSTASSPQTLASSVNDIRHTDWKRNTESLNKPMGIKPVRLPGIASFSPIIDEFEYCRSYQLNSSESVPLWNTPPGSSCACIYKGDVPRLSFKQYLNLSSPPECNVCSKPPKSSPSYEYIKSEFEKCQAALSSLAEMGYKLTPFINGRWEKSIISEWRIVPISQLQEETYPTKRLKKTSLSSNNSFDSLILAAGIL</sequence>
<feature type="region of interest" description="Disordered" evidence="1">
    <location>
        <begin position="143"/>
        <end position="199"/>
    </location>
</feature>
<feature type="compositionally biased region" description="Low complexity" evidence="1">
    <location>
        <begin position="164"/>
        <end position="177"/>
    </location>
</feature>
<evidence type="ECO:0000313" key="2">
    <source>
        <dbReference type="EMBL" id="KAJ3253978.1"/>
    </source>
</evidence>
<dbReference type="EMBL" id="JADGKB010000095">
    <property type="protein sequence ID" value="KAJ3253978.1"/>
    <property type="molecule type" value="Genomic_DNA"/>
</dbReference>